<dbReference type="Proteomes" id="UP001208567">
    <property type="component" value="Unassembled WGS sequence"/>
</dbReference>
<dbReference type="PROSITE" id="PS50995">
    <property type="entry name" value="HTH_MARR_2"/>
    <property type="match status" value="1"/>
</dbReference>
<accession>A0ABQ5N8Q1</accession>
<dbReference type="RefSeq" id="WP_264850950.1">
    <property type="nucleotide sequence ID" value="NZ_BRXR01000001.1"/>
</dbReference>
<dbReference type="PANTHER" id="PTHR42756">
    <property type="entry name" value="TRANSCRIPTIONAL REGULATOR, MARR"/>
    <property type="match status" value="1"/>
</dbReference>
<sequence>MKELHKVLIRLINSHRRTAHREFNKVGLSKGQPKILDFLVLNNGCIQKDIADNCHIEPATVTSLLANMEKKELVYRSQNSENRRILNVFLTDKGIEAQKKVIKIFNGLDELCFKGFSEDEKTQTIELLTRIQNNLDEGEKDNA</sequence>
<evidence type="ECO:0000256" key="2">
    <source>
        <dbReference type="ARBA" id="ARBA00023125"/>
    </source>
</evidence>
<keyword evidence="1" id="KW-0805">Transcription regulation</keyword>
<dbReference type="SMART" id="SM00347">
    <property type="entry name" value="HTH_MARR"/>
    <property type="match status" value="1"/>
</dbReference>
<dbReference type="PANTHER" id="PTHR42756:SF1">
    <property type="entry name" value="TRANSCRIPTIONAL REPRESSOR OF EMRAB OPERON"/>
    <property type="match status" value="1"/>
</dbReference>
<evidence type="ECO:0000256" key="1">
    <source>
        <dbReference type="ARBA" id="ARBA00023015"/>
    </source>
</evidence>
<name>A0ABQ5N8Q1_9CLOT</name>
<keyword evidence="6" id="KW-1185">Reference proteome</keyword>
<proteinExistence type="predicted"/>
<dbReference type="SUPFAM" id="SSF46785">
    <property type="entry name" value="Winged helix' DNA-binding domain"/>
    <property type="match status" value="1"/>
</dbReference>
<dbReference type="InterPro" id="IPR000835">
    <property type="entry name" value="HTH_MarR-typ"/>
</dbReference>
<dbReference type="InterPro" id="IPR036390">
    <property type="entry name" value="WH_DNA-bd_sf"/>
</dbReference>
<organism evidence="5 6">
    <name type="scientific">Clostridium omnivorum</name>
    <dbReference type="NCBI Taxonomy" id="1604902"/>
    <lineage>
        <taxon>Bacteria</taxon>
        <taxon>Bacillati</taxon>
        <taxon>Bacillota</taxon>
        <taxon>Clostridia</taxon>
        <taxon>Eubacteriales</taxon>
        <taxon>Clostridiaceae</taxon>
        <taxon>Clostridium</taxon>
    </lineage>
</organism>
<protein>
    <submittedName>
        <fullName evidence="5">MarR family transcriptional regulator</fullName>
    </submittedName>
</protein>
<evidence type="ECO:0000313" key="5">
    <source>
        <dbReference type="EMBL" id="GLC31619.1"/>
    </source>
</evidence>
<dbReference type="EMBL" id="BRXR01000001">
    <property type="protein sequence ID" value="GLC31619.1"/>
    <property type="molecule type" value="Genomic_DNA"/>
</dbReference>
<feature type="domain" description="HTH marR-type" evidence="4">
    <location>
        <begin position="1"/>
        <end position="133"/>
    </location>
</feature>
<dbReference type="InterPro" id="IPR023187">
    <property type="entry name" value="Tscrpt_reg_MarR-type_CS"/>
</dbReference>
<dbReference type="Gene3D" id="1.10.10.10">
    <property type="entry name" value="Winged helix-like DNA-binding domain superfamily/Winged helix DNA-binding domain"/>
    <property type="match status" value="1"/>
</dbReference>
<dbReference type="InterPro" id="IPR036388">
    <property type="entry name" value="WH-like_DNA-bd_sf"/>
</dbReference>
<keyword evidence="3" id="KW-0804">Transcription</keyword>
<keyword evidence="2" id="KW-0238">DNA-binding</keyword>
<dbReference type="PROSITE" id="PS01117">
    <property type="entry name" value="HTH_MARR_1"/>
    <property type="match status" value="1"/>
</dbReference>
<evidence type="ECO:0000313" key="6">
    <source>
        <dbReference type="Proteomes" id="UP001208567"/>
    </source>
</evidence>
<gene>
    <name evidence="5" type="ORF">bsdE14_30290</name>
</gene>
<evidence type="ECO:0000259" key="4">
    <source>
        <dbReference type="PROSITE" id="PS50995"/>
    </source>
</evidence>
<comment type="caution">
    <text evidence="5">The sequence shown here is derived from an EMBL/GenBank/DDBJ whole genome shotgun (WGS) entry which is preliminary data.</text>
</comment>
<reference evidence="5 6" key="1">
    <citation type="journal article" date="2024" name="Int. J. Syst. Evol. Microbiol.">
        <title>Clostridium omnivorum sp. nov., isolated from anoxic soil under the treatment of reductive soil disinfestation.</title>
        <authorList>
            <person name="Ueki A."/>
            <person name="Tonouchi A."/>
            <person name="Kaku N."/>
            <person name="Honma S."/>
            <person name="Ueki K."/>
        </authorList>
    </citation>
    <scope>NUCLEOTIDE SEQUENCE [LARGE SCALE GENOMIC DNA]</scope>
    <source>
        <strain evidence="5 6">E14</strain>
    </source>
</reference>
<evidence type="ECO:0000256" key="3">
    <source>
        <dbReference type="ARBA" id="ARBA00023163"/>
    </source>
</evidence>
<dbReference type="Pfam" id="PF01047">
    <property type="entry name" value="MarR"/>
    <property type="match status" value="1"/>
</dbReference>